<dbReference type="EMBL" id="QSPV01000011">
    <property type="protein sequence ID" value="RGJ91977.1"/>
    <property type="molecule type" value="Genomic_DNA"/>
</dbReference>
<evidence type="ECO:0000313" key="3">
    <source>
        <dbReference type="Proteomes" id="UP000260844"/>
    </source>
</evidence>
<feature type="transmembrane region" description="Helical" evidence="1">
    <location>
        <begin position="179"/>
        <end position="199"/>
    </location>
</feature>
<proteinExistence type="predicted"/>
<name>A0A8B2YZ33_BACUN</name>
<feature type="transmembrane region" description="Helical" evidence="1">
    <location>
        <begin position="89"/>
        <end position="111"/>
    </location>
</feature>
<comment type="caution">
    <text evidence="2">The sequence shown here is derived from an EMBL/GenBank/DDBJ whole genome shotgun (WGS) entry which is preliminary data.</text>
</comment>
<evidence type="ECO:0000256" key="1">
    <source>
        <dbReference type="SAM" id="Phobius"/>
    </source>
</evidence>
<keyword evidence="1" id="KW-0472">Membrane</keyword>
<organism evidence="2 3">
    <name type="scientific">Bacteroides uniformis</name>
    <dbReference type="NCBI Taxonomy" id="820"/>
    <lineage>
        <taxon>Bacteria</taxon>
        <taxon>Pseudomonadati</taxon>
        <taxon>Bacteroidota</taxon>
        <taxon>Bacteroidia</taxon>
        <taxon>Bacteroidales</taxon>
        <taxon>Bacteroidaceae</taxon>
        <taxon>Bacteroides</taxon>
    </lineage>
</organism>
<evidence type="ECO:0000313" key="2">
    <source>
        <dbReference type="EMBL" id="RGJ91977.1"/>
    </source>
</evidence>
<dbReference type="AlphaFoldDB" id="A0A8B2YZ33"/>
<protein>
    <recommendedName>
        <fullName evidence="4">Oligosaccharide repeat unit polymerase</fullName>
    </recommendedName>
</protein>
<accession>A0A8B2YZ33</accession>
<feature type="transmembrane region" description="Helical" evidence="1">
    <location>
        <begin position="326"/>
        <end position="352"/>
    </location>
</feature>
<feature type="transmembrane region" description="Helical" evidence="1">
    <location>
        <begin position="205"/>
        <end position="222"/>
    </location>
</feature>
<feature type="transmembrane region" description="Helical" evidence="1">
    <location>
        <begin position="364"/>
        <end position="382"/>
    </location>
</feature>
<feature type="transmembrane region" description="Helical" evidence="1">
    <location>
        <begin position="156"/>
        <end position="174"/>
    </location>
</feature>
<dbReference type="Proteomes" id="UP000260844">
    <property type="component" value="Unassembled WGS sequence"/>
</dbReference>
<keyword evidence="1" id="KW-1133">Transmembrane helix</keyword>
<gene>
    <name evidence="2" type="ORF">DXD40_13150</name>
</gene>
<feature type="transmembrane region" description="Helical" evidence="1">
    <location>
        <begin position="57"/>
        <end position="77"/>
    </location>
</feature>
<feature type="transmembrane region" description="Helical" evidence="1">
    <location>
        <begin position="229"/>
        <end position="250"/>
    </location>
</feature>
<reference evidence="2 3" key="1">
    <citation type="submission" date="2018-08" db="EMBL/GenBank/DDBJ databases">
        <title>A genome reference for cultivated species of the human gut microbiota.</title>
        <authorList>
            <person name="Zou Y."/>
            <person name="Xue W."/>
            <person name="Luo G."/>
        </authorList>
    </citation>
    <scope>NUCLEOTIDE SEQUENCE [LARGE SCALE GENOMIC DNA]</scope>
    <source>
        <strain evidence="2 3">TM04-30</strain>
    </source>
</reference>
<feature type="transmembrane region" description="Helical" evidence="1">
    <location>
        <begin position="388"/>
        <end position="407"/>
    </location>
</feature>
<keyword evidence="1" id="KW-0812">Transmembrane</keyword>
<sequence>MVFIPFFYFLLLFFYIMRQNGWDVCAYVAFLYVLTSLFSVLIHILDYQIVVMYEESLIPTIIYCTLLTVAILPLYFFKSNRIEKVTCRSSLFIDCLVYFYFISFLVMLLAYKNDIIFRFTYGNLRELRALTYQGEGLGFTSYPKYIELFLIPMRTFANMSYVMIFIFFFSITYLQKSRYYNLMAIIGSLPCILIGIIGIDRSRTFYWILFFGLAGSLFWKNMSKKTKKIAVSMTAVFFLLIVSYMAIVTISRFGDTGLGGASSIIEYAGQAYIHFCYFWDRYDSPEGFTTKYLFPAIHHFIIGDYDGGTAYQQEMTSKSHMECGVFYTYLGNFIISSGKIGPFMITFVYLFLCSLVMRRRSSVVSFETLLKCFFVMFIPVAGCISYIYTSYNATMCAILLIVGMNVLRSRKRVYIKNQ</sequence>
<feature type="transmembrane region" description="Helical" evidence="1">
    <location>
        <begin position="24"/>
        <end position="45"/>
    </location>
</feature>
<evidence type="ECO:0008006" key="4">
    <source>
        <dbReference type="Google" id="ProtNLM"/>
    </source>
</evidence>